<dbReference type="Pfam" id="PF13385">
    <property type="entry name" value="Laminin_G_3"/>
    <property type="match status" value="1"/>
</dbReference>
<reference evidence="2 3" key="1">
    <citation type="submission" date="2019-08" db="EMBL/GenBank/DDBJ databases">
        <title>Pedobacter sp. nov., isolated from Han river, South Korea.</title>
        <authorList>
            <person name="Lee D.-H."/>
            <person name="Kim Y.-S."/>
            <person name="Hwang E.-M."/>
            <person name="Le Tran T.C."/>
            <person name="Cha C.-J."/>
        </authorList>
    </citation>
    <scope>NUCLEOTIDE SEQUENCE [LARGE SCALE GENOMIC DNA]</scope>
    <source>
        <strain evidence="2 3">CJ43</strain>
    </source>
</reference>
<proteinExistence type="predicted"/>
<dbReference type="Proteomes" id="UP000323653">
    <property type="component" value="Chromosome"/>
</dbReference>
<sequence length="256" mass="27618">MKKLKSSFFSFLFLSSSLGFSQVMPFSFYQSKINTSNLVTNSLIVNLDAGNTSSYPGNGITWTDLSGNGNHGTLFNGVAFNSSNGGSLVFDGVNDYADITSNSFGSATILTIEGFVKWVSGSGGMFFGFTTYDVWTESGTLGYNTGGGNVVGISAAIVSNLNLVGNWHHYTFVMKSSGLLSTNKIYIDGVDVGVLTPVVRTDANIPGFNNNLRLCSWNNGGFLGNMQYGNLRIYNRELTASEIQQNYNVLKSRFGM</sequence>
<evidence type="ECO:0000313" key="3">
    <source>
        <dbReference type="Proteomes" id="UP000323653"/>
    </source>
</evidence>
<organism evidence="2 3">
    <name type="scientific">Pedobacter aquae</name>
    <dbReference type="NCBI Taxonomy" id="2605747"/>
    <lineage>
        <taxon>Bacteria</taxon>
        <taxon>Pseudomonadati</taxon>
        <taxon>Bacteroidota</taxon>
        <taxon>Sphingobacteriia</taxon>
        <taxon>Sphingobacteriales</taxon>
        <taxon>Sphingobacteriaceae</taxon>
        <taxon>Pedobacter</taxon>
    </lineage>
</organism>
<dbReference type="AlphaFoldDB" id="A0A5C0VHY2"/>
<dbReference type="EMBL" id="CP043329">
    <property type="protein sequence ID" value="QEK52308.1"/>
    <property type="molecule type" value="Genomic_DNA"/>
</dbReference>
<gene>
    <name evidence="2" type="ORF">FYC62_12115</name>
</gene>
<accession>A0A5C0VHY2</accession>
<keyword evidence="3" id="KW-1185">Reference proteome</keyword>
<dbReference type="SUPFAM" id="SSF49899">
    <property type="entry name" value="Concanavalin A-like lectins/glucanases"/>
    <property type="match status" value="1"/>
</dbReference>
<feature type="signal peptide" evidence="1">
    <location>
        <begin position="1"/>
        <end position="21"/>
    </location>
</feature>
<dbReference type="Gene3D" id="2.60.120.200">
    <property type="match status" value="1"/>
</dbReference>
<dbReference type="InterPro" id="IPR013320">
    <property type="entry name" value="ConA-like_dom_sf"/>
</dbReference>
<dbReference type="GO" id="GO:0005975">
    <property type="term" value="P:carbohydrate metabolic process"/>
    <property type="evidence" value="ECO:0007669"/>
    <property type="project" value="UniProtKB-ARBA"/>
</dbReference>
<feature type="chain" id="PRO_5022731344" evidence="1">
    <location>
        <begin position="22"/>
        <end position="256"/>
    </location>
</feature>
<protein>
    <submittedName>
        <fullName evidence="2">LamG domain-containing protein</fullName>
    </submittedName>
</protein>
<evidence type="ECO:0000313" key="2">
    <source>
        <dbReference type="EMBL" id="QEK52308.1"/>
    </source>
</evidence>
<keyword evidence="1" id="KW-0732">Signal</keyword>
<dbReference type="RefSeq" id="WP_149075109.1">
    <property type="nucleotide sequence ID" value="NZ_CP043329.1"/>
</dbReference>
<evidence type="ECO:0000256" key="1">
    <source>
        <dbReference type="SAM" id="SignalP"/>
    </source>
</evidence>
<dbReference type="KEGG" id="pej:FYC62_12115"/>
<name>A0A5C0VHY2_9SPHI</name>
<dbReference type="GO" id="GO:0004553">
    <property type="term" value="F:hydrolase activity, hydrolyzing O-glycosyl compounds"/>
    <property type="evidence" value="ECO:0007669"/>
    <property type="project" value="UniProtKB-ARBA"/>
</dbReference>